<sequence length="445" mass="50412">MGLFGFFDKKENDSPAKEDLDKAKEYFDKGEFQESLRALSWGFKKDAGHKPLYRLAADSLKQLGGYDEQELFEAVYRDMRNAEGFDVLGSFYFEQQYYDMAQAFYEKAVELQPDNEEARHNLAICYARQFEVGKAVEVLKKSDLGDFWNMYFLNKCKLLDGQLDGVAEAVAGLRAVIDTYPNEEEIEIPRMKIVELEETLQRYNTVAEAQTHIRDWQYIQYGGVMLDFFEREDSDDYVAGGRYVASWGSNESIKAAAEKLARLADRLSVSFRDIAALPDRDSEIIGRLLARQLGIGFCTYSPESEHEGSLIVAADSSLLMEYQELGTIRNGQIVFSLNHSWLDAAAVTPDIIGFMTQTYVFPWNGGGFKLTDPEQGTLEETQPDSRQPEEIAADIFNAESEEPEADPHLEFYASRRDYLKGIGSEAGSSRYVFMIESPVPGSYFA</sequence>
<dbReference type="InterPro" id="IPR011990">
    <property type="entry name" value="TPR-like_helical_dom_sf"/>
</dbReference>
<accession>A0ABR6DM21</accession>
<keyword evidence="1" id="KW-0802">TPR repeat</keyword>
<dbReference type="EMBL" id="JACJIS010000001">
    <property type="protein sequence ID" value="MBA9072730.1"/>
    <property type="molecule type" value="Genomic_DNA"/>
</dbReference>
<dbReference type="Proteomes" id="UP000555003">
    <property type="component" value="Unassembled WGS sequence"/>
</dbReference>
<dbReference type="SUPFAM" id="SSF48452">
    <property type="entry name" value="TPR-like"/>
    <property type="match status" value="1"/>
</dbReference>
<name>A0ABR6DM21_9FLAO</name>
<reference evidence="2 3" key="1">
    <citation type="submission" date="2020-08" db="EMBL/GenBank/DDBJ databases">
        <title>Genomic Encyclopedia of Type Strains, Phase IV (KMG-IV): sequencing the most valuable type-strain genomes for metagenomic binning, comparative biology and taxonomic classification.</title>
        <authorList>
            <person name="Goeker M."/>
        </authorList>
    </citation>
    <scope>NUCLEOTIDE SEQUENCE [LARGE SCALE GENOMIC DNA]</scope>
    <source>
        <strain evidence="2 3">DSM 100397</strain>
    </source>
</reference>
<evidence type="ECO:0000313" key="2">
    <source>
        <dbReference type="EMBL" id="MBA9072730.1"/>
    </source>
</evidence>
<protein>
    <submittedName>
        <fullName evidence="2">Tetratricopeptide (TPR) repeat protein</fullName>
    </submittedName>
</protein>
<dbReference type="PROSITE" id="PS50293">
    <property type="entry name" value="TPR_REGION"/>
    <property type="match status" value="1"/>
</dbReference>
<comment type="caution">
    <text evidence="2">The sequence shown here is derived from an EMBL/GenBank/DDBJ whole genome shotgun (WGS) entry which is preliminary data.</text>
</comment>
<dbReference type="InterPro" id="IPR019734">
    <property type="entry name" value="TPR_rpt"/>
</dbReference>
<proteinExistence type="predicted"/>
<evidence type="ECO:0000313" key="3">
    <source>
        <dbReference type="Proteomes" id="UP000555003"/>
    </source>
</evidence>
<organism evidence="2 3">
    <name type="scientific">Flavobacterium gossypii</name>
    <dbReference type="NCBI Taxonomy" id="1646119"/>
    <lineage>
        <taxon>Bacteria</taxon>
        <taxon>Pseudomonadati</taxon>
        <taxon>Bacteroidota</taxon>
        <taxon>Flavobacteriia</taxon>
        <taxon>Flavobacteriales</taxon>
        <taxon>Flavobacteriaceae</taxon>
        <taxon>Flavobacterium</taxon>
    </lineage>
</organism>
<dbReference type="Pfam" id="PF13181">
    <property type="entry name" value="TPR_8"/>
    <property type="match status" value="1"/>
</dbReference>
<dbReference type="RefSeq" id="WP_182492693.1">
    <property type="nucleotide sequence ID" value="NZ_JACJIS010000001.1"/>
</dbReference>
<evidence type="ECO:0000256" key="1">
    <source>
        <dbReference type="PROSITE-ProRule" id="PRU00339"/>
    </source>
</evidence>
<dbReference type="PROSITE" id="PS50005">
    <property type="entry name" value="TPR"/>
    <property type="match status" value="1"/>
</dbReference>
<keyword evidence="3" id="KW-1185">Reference proteome</keyword>
<dbReference type="Gene3D" id="1.25.40.10">
    <property type="entry name" value="Tetratricopeptide repeat domain"/>
    <property type="match status" value="1"/>
</dbReference>
<feature type="repeat" description="TPR" evidence="1">
    <location>
        <begin position="82"/>
        <end position="115"/>
    </location>
</feature>
<gene>
    <name evidence="2" type="ORF">GGR22_000856</name>
</gene>